<evidence type="ECO:0000256" key="1">
    <source>
        <dbReference type="ARBA" id="ARBA00008056"/>
    </source>
</evidence>
<dbReference type="InterPro" id="IPR026992">
    <property type="entry name" value="DIOX_N"/>
</dbReference>
<evidence type="ECO:0000313" key="7">
    <source>
        <dbReference type="Proteomes" id="UP001202328"/>
    </source>
</evidence>
<evidence type="ECO:0000256" key="2">
    <source>
        <dbReference type="ARBA" id="ARBA00022723"/>
    </source>
</evidence>
<protein>
    <recommendedName>
        <fullName evidence="5">Fe2OG dioxygenase domain-containing protein</fullName>
    </recommendedName>
</protein>
<dbReference type="PROSITE" id="PS51471">
    <property type="entry name" value="FE2OG_OXY"/>
    <property type="match status" value="1"/>
</dbReference>
<dbReference type="PANTHER" id="PTHR47991">
    <property type="entry name" value="OXOGLUTARATE/IRON-DEPENDENT DIOXYGENASE"/>
    <property type="match status" value="1"/>
</dbReference>
<comment type="caution">
    <text evidence="6">The sequence shown here is derived from an EMBL/GenBank/DDBJ whole genome shotgun (WGS) entry which is preliminary data.</text>
</comment>
<keyword evidence="2 4" id="KW-0479">Metal-binding</keyword>
<dbReference type="InterPro" id="IPR050295">
    <property type="entry name" value="Plant_2OG-oxidoreductases"/>
</dbReference>
<dbReference type="InterPro" id="IPR027443">
    <property type="entry name" value="IPNS-like_sf"/>
</dbReference>
<dbReference type="Pfam" id="PF14226">
    <property type="entry name" value="DIOX_N"/>
    <property type="match status" value="1"/>
</dbReference>
<keyword evidence="3 4" id="KW-0408">Iron</keyword>
<dbReference type="AlphaFoldDB" id="A0AAD4ST55"/>
<gene>
    <name evidence="6" type="ORF">MKW98_031787</name>
</gene>
<evidence type="ECO:0000256" key="4">
    <source>
        <dbReference type="RuleBase" id="RU003682"/>
    </source>
</evidence>
<evidence type="ECO:0000256" key="3">
    <source>
        <dbReference type="ARBA" id="ARBA00023004"/>
    </source>
</evidence>
<dbReference type="InterPro" id="IPR005123">
    <property type="entry name" value="Oxoglu/Fe-dep_dioxygenase_dom"/>
</dbReference>
<proteinExistence type="inferred from homology"/>
<dbReference type="EMBL" id="JAJJMB010008871">
    <property type="protein sequence ID" value="KAI3919654.1"/>
    <property type="molecule type" value="Genomic_DNA"/>
</dbReference>
<sequence>MKTPKPLTLGCFLSVPSVQELAKQSLAEVPARYIRTDQDSLSTNLSSVSLIHETFEKITVTRAQHWRLGIGETSLCLKRLGFLSVKSEIQGFFNLPMDEKNKFWQEEGDFEGFGQAFVHSEDQKLDWGDKFFIRTLPQHMRKLWLFPNLPIPLSLTLIKSMEKALQIKTNVMAEWFEDVKQSMRMNYYPPCPQSDHVIGLTTHSDPGGLTVVLQLNEVDGLQIKKEETWVPIKPLPNAFVVNIGDILEIMTNGIYRSVEHRATINSSKGRLSIGPIHGLITTEKPVLFRTVGYKDYVKEFLSRNLDGKSFLDSMRVGADDEDNNTS</sequence>
<comment type="similarity">
    <text evidence="1 4">Belongs to the iron/ascorbate-dependent oxidoreductase family.</text>
</comment>
<feature type="domain" description="Fe2OG dioxygenase" evidence="5">
    <location>
        <begin position="179"/>
        <end position="282"/>
    </location>
</feature>
<name>A0AAD4ST55_9MAGN</name>
<organism evidence="6 7">
    <name type="scientific">Papaver atlanticum</name>
    <dbReference type="NCBI Taxonomy" id="357466"/>
    <lineage>
        <taxon>Eukaryota</taxon>
        <taxon>Viridiplantae</taxon>
        <taxon>Streptophyta</taxon>
        <taxon>Embryophyta</taxon>
        <taxon>Tracheophyta</taxon>
        <taxon>Spermatophyta</taxon>
        <taxon>Magnoliopsida</taxon>
        <taxon>Ranunculales</taxon>
        <taxon>Papaveraceae</taxon>
        <taxon>Papaveroideae</taxon>
        <taxon>Papaver</taxon>
    </lineage>
</organism>
<dbReference type="GO" id="GO:0046872">
    <property type="term" value="F:metal ion binding"/>
    <property type="evidence" value="ECO:0007669"/>
    <property type="project" value="UniProtKB-KW"/>
</dbReference>
<evidence type="ECO:0000259" key="5">
    <source>
        <dbReference type="PROSITE" id="PS51471"/>
    </source>
</evidence>
<dbReference type="SUPFAM" id="SSF51197">
    <property type="entry name" value="Clavaminate synthase-like"/>
    <property type="match status" value="1"/>
</dbReference>
<dbReference type="GO" id="GO:0016491">
    <property type="term" value="F:oxidoreductase activity"/>
    <property type="evidence" value="ECO:0007669"/>
    <property type="project" value="UniProtKB-KW"/>
</dbReference>
<accession>A0AAD4ST55</accession>
<keyword evidence="4" id="KW-0560">Oxidoreductase</keyword>
<reference evidence="6" key="1">
    <citation type="submission" date="2022-04" db="EMBL/GenBank/DDBJ databases">
        <title>A functionally conserved STORR gene fusion in Papaver species that diverged 16.8 million years ago.</title>
        <authorList>
            <person name="Catania T."/>
        </authorList>
    </citation>
    <scope>NUCLEOTIDE SEQUENCE</scope>
    <source>
        <strain evidence="6">S-188037</strain>
    </source>
</reference>
<dbReference type="InterPro" id="IPR044861">
    <property type="entry name" value="IPNS-like_FE2OG_OXY"/>
</dbReference>
<dbReference type="Proteomes" id="UP001202328">
    <property type="component" value="Unassembled WGS sequence"/>
</dbReference>
<keyword evidence="7" id="KW-1185">Reference proteome</keyword>
<dbReference type="Pfam" id="PF03171">
    <property type="entry name" value="2OG-FeII_Oxy"/>
    <property type="match status" value="1"/>
</dbReference>
<dbReference type="Gene3D" id="2.60.120.330">
    <property type="entry name" value="B-lactam Antibiotic, Isopenicillin N Synthase, Chain"/>
    <property type="match status" value="1"/>
</dbReference>
<evidence type="ECO:0000313" key="6">
    <source>
        <dbReference type="EMBL" id="KAI3919654.1"/>
    </source>
</evidence>